<keyword evidence="4" id="KW-1185">Reference proteome</keyword>
<sequence>MFGAFTCLAQLQDDSDDDKSSIEDPRSQSHDSPKYSGSLNAGLIDLDPFEPDSLCNECQRIFKNRSIYKAGHPERPATIHLRATNVSSCRMCAVLLSKWPDALSKSEGIDVEYDLDVRKGYFKGVKDLVLRPKGVSVFRPETARFALQRAGNKDTGGSSYPYSPYYSTSLKSTTYLKHSAHQINQWLKRCNEDHENCRAVRKESTFIPSRLIEITTSQAGNLGGRLRLASDLRQSVQYATLSHCWGSNMPYKLTQTRLALCLQKIPPQEISKVFRDAMEVAASVGLQYIWIDSLCIIQDSVDDWIAESTQMSNIYSYGYLNIAADGFSDGSSGLFTSRNVKVLSPIKVACHENVRMHVSGGDIRPLRAGEYFLLDVHCWRDAIEDAPLGRRGWVVQERALSPRTLHFGKGQIFWECLDIQASEVFPRGFVEGTFMNHLKGFPTSRIHRYDESSIRIFELLKQEDDEQHAEPRKLVASRTPFLTLEERDCHWTQLLGVEPDLLSQIRLKDLDDVKRKLREWNNMRSSKNLKPSPVQYMSVAHVNWCRIIEAYTACALSFRKDKLVAIAGMAQMIHREMQCEYLAGLWRKDLEHQLLWKVSNRAAAVAASTVIAPSWSWASVDGTVEYDHWIGRLNVGYNLSKNAPADLEAVGVEVEWLARTVEVDIQRLDQRNLFGQVLGGTLILTGQLGVMRITDSSITETPTDAKGLIPTKLNPEIHWDDNEIYSRFSTKQDARSVVWKYSHYTAEPLATHEHDVFYMPLRVMDFDACNLDYEEPMMQGLLLLPQAGRKGRYRRAGVFTVSAQWDNGKNELIAFRARTEIRDERFFVEKVGHGEYVIVIN</sequence>
<reference evidence="3 4" key="1">
    <citation type="submission" date="2016-05" db="EMBL/GenBank/DDBJ databases">
        <title>A degradative enzymes factory behind the ericoid mycorrhizal symbiosis.</title>
        <authorList>
            <consortium name="DOE Joint Genome Institute"/>
            <person name="Martino E."/>
            <person name="Morin E."/>
            <person name="Grelet G."/>
            <person name="Kuo A."/>
            <person name="Kohler A."/>
            <person name="Daghino S."/>
            <person name="Barry K."/>
            <person name="Choi C."/>
            <person name="Cichocki N."/>
            <person name="Clum A."/>
            <person name="Copeland A."/>
            <person name="Hainaut M."/>
            <person name="Haridas S."/>
            <person name="Labutti K."/>
            <person name="Lindquist E."/>
            <person name="Lipzen A."/>
            <person name="Khouja H.-R."/>
            <person name="Murat C."/>
            <person name="Ohm R."/>
            <person name="Olson A."/>
            <person name="Spatafora J."/>
            <person name="Veneault-Fourrey C."/>
            <person name="Henrissat B."/>
            <person name="Grigoriev I."/>
            <person name="Martin F."/>
            <person name="Perotto S."/>
        </authorList>
    </citation>
    <scope>NUCLEOTIDE SEQUENCE [LARGE SCALE GENOMIC DNA]</scope>
    <source>
        <strain evidence="3 4">UAMH 7357</strain>
    </source>
</reference>
<evidence type="ECO:0000259" key="2">
    <source>
        <dbReference type="Pfam" id="PF06985"/>
    </source>
</evidence>
<gene>
    <name evidence="3" type="ORF">NA56DRAFT_754404</name>
</gene>
<proteinExistence type="predicted"/>
<dbReference type="EMBL" id="KZ613517">
    <property type="protein sequence ID" value="PMD14968.1"/>
    <property type="molecule type" value="Genomic_DNA"/>
</dbReference>
<protein>
    <submittedName>
        <fullName evidence="3">HET-domain-containing protein</fullName>
    </submittedName>
</protein>
<dbReference type="OrthoDB" id="5125733at2759"/>
<evidence type="ECO:0000256" key="1">
    <source>
        <dbReference type="SAM" id="MobiDB-lite"/>
    </source>
</evidence>
<feature type="region of interest" description="Disordered" evidence="1">
    <location>
        <begin position="12"/>
        <end position="37"/>
    </location>
</feature>
<evidence type="ECO:0000313" key="3">
    <source>
        <dbReference type="EMBL" id="PMD14968.1"/>
    </source>
</evidence>
<feature type="domain" description="Heterokaryon incompatibility" evidence="2">
    <location>
        <begin position="238"/>
        <end position="397"/>
    </location>
</feature>
<dbReference type="PANTHER" id="PTHR33112:SF10">
    <property type="entry name" value="TOL"/>
    <property type="match status" value="1"/>
</dbReference>
<dbReference type="Proteomes" id="UP000235672">
    <property type="component" value="Unassembled WGS sequence"/>
</dbReference>
<dbReference type="STRING" id="1745343.A0A2J6PLP4"/>
<dbReference type="Pfam" id="PF06985">
    <property type="entry name" value="HET"/>
    <property type="match status" value="1"/>
</dbReference>
<name>A0A2J6PLP4_9HELO</name>
<evidence type="ECO:0000313" key="4">
    <source>
        <dbReference type="Proteomes" id="UP000235672"/>
    </source>
</evidence>
<dbReference type="AlphaFoldDB" id="A0A2J6PLP4"/>
<dbReference type="PANTHER" id="PTHR33112">
    <property type="entry name" value="DOMAIN PROTEIN, PUTATIVE-RELATED"/>
    <property type="match status" value="1"/>
</dbReference>
<dbReference type="InterPro" id="IPR010730">
    <property type="entry name" value="HET"/>
</dbReference>
<organism evidence="3 4">
    <name type="scientific">Hyaloscypha hepaticicola</name>
    <dbReference type="NCBI Taxonomy" id="2082293"/>
    <lineage>
        <taxon>Eukaryota</taxon>
        <taxon>Fungi</taxon>
        <taxon>Dikarya</taxon>
        <taxon>Ascomycota</taxon>
        <taxon>Pezizomycotina</taxon>
        <taxon>Leotiomycetes</taxon>
        <taxon>Helotiales</taxon>
        <taxon>Hyaloscyphaceae</taxon>
        <taxon>Hyaloscypha</taxon>
    </lineage>
</organism>
<feature type="compositionally biased region" description="Basic and acidic residues" evidence="1">
    <location>
        <begin position="18"/>
        <end position="33"/>
    </location>
</feature>
<accession>A0A2J6PLP4</accession>